<dbReference type="PANTHER" id="PTHR43179">
    <property type="entry name" value="RHAMNOSYLTRANSFERASE WBBL"/>
    <property type="match status" value="1"/>
</dbReference>
<feature type="domain" description="Glycosyltransferase 2-like" evidence="1">
    <location>
        <begin position="6"/>
        <end position="174"/>
    </location>
</feature>
<dbReference type="Pfam" id="PF00535">
    <property type="entry name" value="Glycos_transf_2"/>
    <property type="match status" value="1"/>
</dbReference>
<dbReference type="PANTHER" id="PTHR43179:SF7">
    <property type="entry name" value="RHAMNOSYLTRANSFERASE WBBL"/>
    <property type="match status" value="1"/>
</dbReference>
<dbReference type="AlphaFoldDB" id="A0A2H0XDD0"/>
<dbReference type="GO" id="GO:0016740">
    <property type="term" value="F:transferase activity"/>
    <property type="evidence" value="ECO:0007669"/>
    <property type="project" value="UniProtKB-KW"/>
</dbReference>
<evidence type="ECO:0000313" key="3">
    <source>
        <dbReference type="Proteomes" id="UP000230340"/>
    </source>
</evidence>
<dbReference type="InterPro" id="IPR001173">
    <property type="entry name" value="Glyco_trans_2-like"/>
</dbReference>
<proteinExistence type="predicted"/>
<evidence type="ECO:0000313" key="2">
    <source>
        <dbReference type="EMBL" id="PIS22937.1"/>
    </source>
</evidence>
<dbReference type="Gene3D" id="3.90.550.10">
    <property type="entry name" value="Spore Coat Polysaccharide Biosynthesis Protein SpsA, Chain A"/>
    <property type="match status" value="1"/>
</dbReference>
<name>A0A2H0XDD0_UNCKA</name>
<dbReference type="InterPro" id="IPR029044">
    <property type="entry name" value="Nucleotide-diphossugar_trans"/>
</dbReference>
<keyword evidence="2" id="KW-0808">Transferase</keyword>
<gene>
    <name evidence="2" type="ORF">COT49_02505</name>
</gene>
<dbReference type="EMBL" id="PEYT01000023">
    <property type="protein sequence ID" value="PIS22937.1"/>
    <property type="molecule type" value="Genomic_DNA"/>
</dbReference>
<protein>
    <submittedName>
        <fullName evidence="2">Glycosyl transferase family 2</fullName>
    </submittedName>
</protein>
<dbReference type="CDD" id="cd04186">
    <property type="entry name" value="GT_2_like_c"/>
    <property type="match status" value="1"/>
</dbReference>
<sequence>MKMDISIIVLTFNCEVFIGECLESLLSSKEVSFSGSKKAKYQGEIIVTDNNSRDKTVFEAQKFSPPIVVIKLSENKGFSWGNNQALHRSSGKYILFLNGDTYVEKYTLLKMLDFMEKNVSVGGSTCFLELVKSKTIDPASHRGFPTPWASLTYFLGLEKIFPKVKFFSGYHKWYKDLTKIHEIDSPSGSFFLTRKKILDYLKGFDEKYFMYGEDLDLSYRIKKLGWKIYFVPTIKAYHYKGLSSGIKKLTVPDSKATPAEKEKAFNAFYTAMKIFYDAHYKSKYPKIVRALIFWAIDFKKFLTKSSRRV</sequence>
<reference evidence="3" key="1">
    <citation type="submission" date="2017-09" db="EMBL/GenBank/DDBJ databases">
        <title>Depth-based differentiation of microbial function through sediment-hosted aquifers and enrichment of novel symbionts in the deep terrestrial subsurface.</title>
        <authorList>
            <person name="Probst A.J."/>
            <person name="Ladd B."/>
            <person name="Jarett J.K."/>
            <person name="Geller-Mcgrath D.E."/>
            <person name="Sieber C.M.K."/>
            <person name="Emerson J.B."/>
            <person name="Anantharaman K."/>
            <person name="Thomas B.C."/>
            <person name="Malmstrom R."/>
            <person name="Stieglmeier M."/>
            <person name="Klingl A."/>
            <person name="Woyke T."/>
            <person name="Ryan C.M."/>
            <person name="Banfield J.F."/>
        </authorList>
    </citation>
    <scope>NUCLEOTIDE SEQUENCE [LARGE SCALE GENOMIC DNA]</scope>
</reference>
<dbReference type="SUPFAM" id="SSF53448">
    <property type="entry name" value="Nucleotide-diphospho-sugar transferases"/>
    <property type="match status" value="1"/>
</dbReference>
<evidence type="ECO:0000259" key="1">
    <source>
        <dbReference type="Pfam" id="PF00535"/>
    </source>
</evidence>
<organism evidence="2 3">
    <name type="scientific">candidate division WWE3 bacterium CG08_land_8_20_14_0_20_40_13</name>
    <dbReference type="NCBI Taxonomy" id="1975084"/>
    <lineage>
        <taxon>Bacteria</taxon>
        <taxon>Katanobacteria</taxon>
    </lineage>
</organism>
<accession>A0A2H0XDD0</accession>
<dbReference type="Proteomes" id="UP000230340">
    <property type="component" value="Unassembled WGS sequence"/>
</dbReference>
<comment type="caution">
    <text evidence="2">The sequence shown here is derived from an EMBL/GenBank/DDBJ whole genome shotgun (WGS) entry which is preliminary data.</text>
</comment>